<dbReference type="CDD" id="cd16964">
    <property type="entry name" value="YqgF"/>
    <property type="match status" value="1"/>
</dbReference>
<evidence type="ECO:0000313" key="8">
    <source>
        <dbReference type="Proteomes" id="UP000253383"/>
    </source>
</evidence>
<dbReference type="PANTHER" id="PTHR33317:SF4">
    <property type="entry name" value="POLYNUCLEOTIDYL TRANSFERASE, RIBONUCLEASE H-LIKE SUPERFAMILY PROTEIN"/>
    <property type="match status" value="1"/>
</dbReference>
<keyword evidence="3 5" id="KW-0540">Nuclease</keyword>
<name>A0A368JJM6_9BACT</name>
<dbReference type="GO" id="GO:0004518">
    <property type="term" value="F:nuclease activity"/>
    <property type="evidence" value="ECO:0007669"/>
    <property type="project" value="UniProtKB-KW"/>
</dbReference>
<dbReference type="GO" id="GO:0016788">
    <property type="term" value="F:hydrolase activity, acting on ester bonds"/>
    <property type="evidence" value="ECO:0007669"/>
    <property type="project" value="UniProtKB-UniRule"/>
</dbReference>
<gene>
    <name evidence="7" type="ORF">DUE52_24685</name>
</gene>
<dbReference type="SUPFAM" id="SSF53098">
    <property type="entry name" value="Ribonuclease H-like"/>
    <property type="match status" value="1"/>
</dbReference>
<dbReference type="NCBIfam" id="TIGR00250">
    <property type="entry name" value="RNAse_H_YqgF"/>
    <property type="match status" value="1"/>
</dbReference>
<keyword evidence="8" id="KW-1185">Reference proteome</keyword>
<feature type="domain" description="YqgF/RNase H-like" evidence="6">
    <location>
        <begin position="2"/>
        <end position="100"/>
    </location>
</feature>
<evidence type="ECO:0000313" key="7">
    <source>
        <dbReference type="EMBL" id="RCR66753.1"/>
    </source>
</evidence>
<dbReference type="EMBL" id="QOWE01000024">
    <property type="protein sequence ID" value="RCR66753.1"/>
    <property type="molecule type" value="Genomic_DNA"/>
</dbReference>
<dbReference type="RefSeq" id="WP_114408747.1">
    <property type="nucleotide sequence ID" value="NZ_QOWE01000024.1"/>
</dbReference>
<evidence type="ECO:0000256" key="2">
    <source>
        <dbReference type="ARBA" id="ARBA00022517"/>
    </source>
</evidence>
<evidence type="ECO:0000259" key="6">
    <source>
        <dbReference type="SMART" id="SM00732"/>
    </source>
</evidence>
<dbReference type="InterPro" id="IPR006641">
    <property type="entry name" value="YqgF/RNaseH-like_dom"/>
</dbReference>
<comment type="caution">
    <text evidence="7">The sequence shown here is derived from an EMBL/GenBank/DDBJ whole genome shotgun (WGS) entry which is preliminary data.</text>
</comment>
<evidence type="ECO:0000256" key="5">
    <source>
        <dbReference type="HAMAP-Rule" id="MF_00651"/>
    </source>
</evidence>
<protein>
    <recommendedName>
        <fullName evidence="5">Putative pre-16S rRNA nuclease</fullName>
        <ecNumber evidence="5">3.1.-.-</ecNumber>
    </recommendedName>
</protein>
<dbReference type="InterPro" id="IPR012337">
    <property type="entry name" value="RNaseH-like_sf"/>
</dbReference>
<dbReference type="AlphaFoldDB" id="A0A368JJM6"/>
<dbReference type="PANTHER" id="PTHR33317">
    <property type="entry name" value="POLYNUCLEOTIDYL TRANSFERASE, RIBONUCLEASE H-LIKE SUPERFAMILY PROTEIN"/>
    <property type="match status" value="1"/>
</dbReference>
<accession>A0A368JJM6</accession>
<keyword evidence="2 5" id="KW-0690">Ribosome biogenesis</keyword>
<comment type="subcellular location">
    <subcellularLocation>
        <location evidence="5">Cytoplasm</location>
    </subcellularLocation>
</comment>
<keyword evidence="4 5" id="KW-0378">Hydrolase</keyword>
<dbReference type="EC" id="3.1.-.-" evidence="5"/>
<evidence type="ECO:0000256" key="4">
    <source>
        <dbReference type="ARBA" id="ARBA00022801"/>
    </source>
</evidence>
<dbReference type="OrthoDB" id="9796140at2"/>
<comment type="function">
    <text evidence="5">Could be a nuclease involved in processing of the 5'-end of pre-16S rRNA.</text>
</comment>
<evidence type="ECO:0000256" key="1">
    <source>
        <dbReference type="ARBA" id="ARBA00022490"/>
    </source>
</evidence>
<dbReference type="InterPro" id="IPR005227">
    <property type="entry name" value="YqgF"/>
</dbReference>
<comment type="similarity">
    <text evidence="5">Belongs to the YqgF HJR family.</text>
</comment>
<reference evidence="7 8" key="1">
    <citation type="submission" date="2018-07" db="EMBL/GenBank/DDBJ databases">
        <title>Genome analysis of Larkinella rosea.</title>
        <authorList>
            <person name="Zhou Z."/>
            <person name="Wang G."/>
        </authorList>
    </citation>
    <scope>NUCLEOTIDE SEQUENCE [LARGE SCALE GENOMIC DNA]</scope>
    <source>
        <strain evidence="8">zzj9</strain>
    </source>
</reference>
<sequence>MPRLLAIDYGTKRTGLSVTDPLQIIATALETVPTHQLLDYLKRYVTTEPVEAFVVGMPTRLDGSDTDNTPRVKGFVGRLKAAFPDIPVHWHDERFTSAMALQSMIASGVSKKDRRVKGNIDKVSAVIILQSFMESKR</sequence>
<dbReference type="GO" id="GO:0000967">
    <property type="term" value="P:rRNA 5'-end processing"/>
    <property type="evidence" value="ECO:0007669"/>
    <property type="project" value="UniProtKB-UniRule"/>
</dbReference>
<dbReference type="HAMAP" id="MF_00651">
    <property type="entry name" value="Nuclease_YqgF"/>
    <property type="match status" value="1"/>
</dbReference>
<evidence type="ECO:0000256" key="3">
    <source>
        <dbReference type="ARBA" id="ARBA00022722"/>
    </source>
</evidence>
<dbReference type="InterPro" id="IPR037027">
    <property type="entry name" value="YqgF/RNaseH-like_dom_sf"/>
</dbReference>
<organism evidence="7 8">
    <name type="scientific">Larkinella punicea</name>
    <dbReference type="NCBI Taxonomy" id="2315727"/>
    <lineage>
        <taxon>Bacteria</taxon>
        <taxon>Pseudomonadati</taxon>
        <taxon>Bacteroidota</taxon>
        <taxon>Cytophagia</taxon>
        <taxon>Cytophagales</taxon>
        <taxon>Spirosomataceae</taxon>
        <taxon>Larkinella</taxon>
    </lineage>
</organism>
<dbReference type="Pfam" id="PF03652">
    <property type="entry name" value="RuvX"/>
    <property type="match status" value="1"/>
</dbReference>
<dbReference type="GO" id="GO:0005829">
    <property type="term" value="C:cytosol"/>
    <property type="evidence" value="ECO:0007669"/>
    <property type="project" value="TreeGrafter"/>
</dbReference>
<dbReference type="Proteomes" id="UP000253383">
    <property type="component" value="Unassembled WGS sequence"/>
</dbReference>
<keyword evidence="1 5" id="KW-0963">Cytoplasm</keyword>
<proteinExistence type="inferred from homology"/>
<dbReference type="Gene3D" id="3.30.420.140">
    <property type="entry name" value="YqgF/RNase H-like domain"/>
    <property type="match status" value="1"/>
</dbReference>
<dbReference type="SMART" id="SM00732">
    <property type="entry name" value="YqgFc"/>
    <property type="match status" value="1"/>
</dbReference>